<dbReference type="Proteomes" id="UP000265520">
    <property type="component" value="Unassembled WGS sequence"/>
</dbReference>
<proteinExistence type="inferred from homology"/>
<comment type="subcellular location">
    <subcellularLocation>
        <location evidence="1">Nucleus</location>
    </subcellularLocation>
</comment>
<evidence type="ECO:0000256" key="10">
    <source>
        <dbReference type="SAM" id="MobiDB-lite"/>
    </source>
</evidence>
<organism evidence="12 13">
    <name type="scientific">Trifolium medium</name>
    <dbReference type="NCBI Taxonomy" id="97028"/>
    <lineage>
        <taxon>Eukaryota</taxon>
        <taxon>Viridiplantae</taxon>
        <taxon>Streptophyta</taxon>
        <taxon>Embryophyta</taxon>
        <taxon>Tracheophyta</taxon>
        <taxon>Spermatophyta</taxon>
        <taxon>Magnoliopsida</taxon>
        <taxon>eudicotyledons</taxon>
        <taxon>Gunneridae</taxon>
        <taxon>Pentapetalae</taxon>
        <taxon>rosids</taxon>
        <taxon>fabids</taxon>
        <taxon>Fabales</taxon>
        <taxon>Fabaceae</taxon>
        <taxon>Papilionoideae</taxon>
        <taxon>50 kb inversion clade</taxon>
        <taxon>NPAAA clade</taxon>
        <taxon>Hologalegina</taxon>
        <taxon>IRL clade</taxon>
        <taxon>Trifolieae</taxon>
        <taxon>Trifolium</taxon>
    </lineage>
</organism>
<evidence type="ECO:0000256" key="4">
    <source>
        <dbReference type="ARBA" id="ARBA00022833"/>
    </source>
</evidence>
<gene>
    <name evidence="12" type="ORF">A2U01_0003696</name>
</gene>
<dbReference type="GO" id="GO:0003700">
    <property type="term" value="F:DNA-binding transcription factor activity"/>
    <property type="evidence" value="ECO:0007669"/>
    <property type="project" value="InterPro"/>
</dbReference>
<feature type="domain" description="WRKY" evidence="11">
    <location>
        <begin position="75"/>
        <end position="139"/>
    </location>
</feature>
<dbReference type="Pfam" id="PF03106">
    <property type="entry name" value="WRKY"/>
    <property type="match status" value="2"/>
</dbReference>
<feature type="compositionally biased region" description="Basic and acidic residues" evidence="10">
    <location>
        <begin position="223"/>
        <end position="240"/>
    </location>
</feature>
<evidence type="ECO:0000256" key="7">
    <source>
        <dbReference type="ARBA" id="ARBA00023163"/>
    </source>
</evidence>
<dbReference type="EMBL" id="LXQA010004331">
    <property type="protein sequence ID" value="MCH82883.1"/>
    <property type="molecule type" value="Genomic_DNA"/>
</dbReference>
<dbReference type="InterPro" id="IPR044810">
    <property type="entry name" value="WRKY_plant"/>
</dbReference>
<keyword evidence="4" id="KW-0862">Zinc</keyword>
<dbReference type="GO" id="GO:0005634">
    <property type="term" value="C:nucleus"/>
    <property type="evidence" value="ECO:0007669"/>
    <property type="project" value="UniProtKB-SubCell"/>
</dbReference>
<dbReference type="FunFam" id="2.20.25.80:FF:000006">
    <property type="entry name" value="WRKY transcription factor"/>
    <property type="match status" value="1"/>
</dbReference>
<keyword evidence="3" id="KW-0677">Repeat</keyword>
<dbReference type="GO" id="GO:0043565">
    <property type="term" value="F:sequence-specific DNA binding"/>
    <property type="evidence" value="ECO:0007669"/>
    <property type="project" value="InterPro"/>
</dbReference>
<feature type="domain" description="WRKY" evidence="11">
    <location>
        <begin position="288"/>
        <end position="353"/>
    </location>
</feature>
<keyword evidence="5" id="KW-0805">Transcription regulation</keyword>
<keyword evidence="2" id="KW-0479">Metal-binding</keyword>
<dbReference type="Gene3D" id="2.20.25.80">
    <property type="entry name" value="WRKY domain"/>
    <property type="match status" value="2"/>
</dbReference>
<evidence type="ECO:0000256" key="2">
    <source>
        <dbReference type="ARBA" id="ARBA00022723"/>
    </source>
</evidence>
<feature type="region of interest" description="Disordered" evidence="10">
    <location>
        <begin position="218"/>
        <end position="272"/>
    </location>
</feature>
<comment type="caution">
    <text evidence="12">The sequence shown here is derived from an EMBL/GenBank/DDBJ whole genome shotgun (WGS) entry which is preliminary data.</text>
</comment>
<evidence type="ECO:0000256" key="8">
    <source>
        <dbReference type="ARBA" id="ARBA00023242"/>
    </source>
</evidence>
<evidence type="ECO:0000256" key="3">
    <source>
        <dbReference type="ARBA" id="ARBA00022737"/>
    </source>
</evidence>
<dbReference type="AlphaFoldDB" id="A0A392M6X9"/>
<comment type="similarity">
    <text evidence="9">Belongs to the WRKY group I family.</text>
</comment>
<accession>A0A392M6X9</accession>
<dbReference type="PROSITE" id="PS50811">
    <property type="entry name" value="WRKY"/>
    <property type="match status" value="2"/>
</dbReference>
<dbReference type="SUPFAM" id="SSF118290">
    <property type="entry name" value="WRKY DNA-binding domain"/>
    <property type="match status" value="2"/>
</dbReference>
<reference evidence="12 13" key="1">
    <citation type="journal article" date="2018" name="Front. Plant Sci.">
        <title>Red Clover (Trifolium pratense) and Zigzag Clover (T. medium) - A Picture of Genomic Similarities and Differences.</title>
        <authorList>
            <person name="Dluhosova J."/>
            <person name="Istvanek J."/>
            <person name="Nedelnik J."/>
            <person name="Repkova J."/>
        </authorList>
    </citation>
    <scope>NUCLEOTIDE SEQUENCE [LARGE SCALE GENOMIC DNA]</scope>
    <source>
        <strain evidence="13">cv. 10/8</strain>
        <tissue evidence="12">Leaf</tissue>
    </source>
</reference>
<protein>
    <submittedName>
        <fullName evidence="12">Putative WRKY transcription factor 2-like</fullName>
    </submittedName>
</protein>
<dbReference type="InterPro" id="IPR036576">
    <property type="entry name" value="WRKY_dom_sf"/>
</dbReference>
<keyword evidence="7" id="KW-0804">Transcription</keyword>
<keyword evidence="6" id="KW-0238">DNA-binding</keyword>
<dbReference type="SMART" id="SM00774">
    <property type="entry name" value="WRKY"/>
    <property type="match status" value="2"/>
</dbReference>
<feature type="region of interest" description="Disordered" evidence="10">
    <location>
        <begin position="132"/>
        <end position="151"/>
    </location>
</feature>
<dbReference type="InterPro" id="IPR003657">
    <property type="entry name" value="WRKY_dom"/>
</dbReference>
<dbReference type="FunFam" id="2.20.25.80:FF:000003">
    <property type="entry name" value="WRKY transcription factor 57"/>
    <property type="match status" value="1"/>
</dbReference>
<evidence type="ECO:0000256" key="1">
    <source>
        <dbReference type="ARBA" id="ARBA00004123"/>
    </source>
</evidence>
<dbReference type="PANTHER" id="PTHR31221:SF126">
    <property type="entry name" value="WRKY DOMAIN-CONTAINING PROTEIN"/>
    <property type="match status" value="1"/>
</dbReference>
<evidence type="ECO:0000256" key="9">
    <source>
        <dbReference type="ARBA" id="ARBA00061157"/>
    </source>
</evidence>
<keyword evidence="8" id="KW-0539">Nucleus</keyword>
<evidence type="ECO:0000259" key="11">
    <source>
        <dbReference type="PROSITE" id="PS50811"/>
    </source>
</evidence>
<feature type="non-terminal residue" evidence="12">
    <location>
        <position position="427"/>
    </location>
</feature>
<sequence length="427" mass="48139">MLDFSFSEDFSNDYFHNDVKMVDDVIIDANNVDMPISCSEETSDESTLPENSINDDDVGQQFVLEDEHKDMTHATGAKTSEDGYNWRKYGQKQVKGSEYPRSYYKCTQTNCQVKKKVERSHDGQITEIIYRGNHNHEKPHSSRRGSTPSNDEMLDIVEANDTCDRADVDSVGRNIKSRGKDAKHNLEGKLDCQERKSLSSIATDISDRIKRFRSLGMSESDDAPEHSSAHTNHDGDKDGATQEVLPLRGDAEEDESESKRRKNESYPVETMVPSRAIREPRVVVQVESEVDILDDGYRWRKYGQKVVKGNPNPRSYYKCTTVGCTVRKHVERASHNLKYIITTYEGKHNHDVATARNNIHISSNDVALPSSGANVHASGIPKSETPQTLATHFDRKLDFSNGFLRSSLMGSFSNDMKFGPSSISQMK</sequence>
<keyword evidence="13" id="KW-1185">Reference proteome</keyword>
<evidence type="ECO:0000313" key="13">
    <source>
        <dbReference type="Proteomes" id="UP000265520"/>
    </source>
</evidence>
<evidence type="ECO:0000256" key="5">
    <source>
        <dbReference type="ARBA" id="ARBA00023015"/>
    </source>
</evidence>
<name>A0A392M6X9_9FABA</name>
<dbReference type="PANTHER" id="PTHR31221">
    <property type="entry name" value="WRKY TRANSCRIPTION FACTOR PROTEIN 1-RELATED"/>
    <property type="match status" value="1"/>
</dbReference>
<dbReference type="GO" id="GO:0046872">
    <property type="term" value="F:metal ion binding"/>
    <property type="evidence" value="ECO:0007669"/>
    <property type="project" value="UniProtKB-KW"/>
</dbReference>
<evidence type="ECO:0000313" key="12">
    <source>
        <dbReference type="EMBL" id="MCH82883.1"/>
    </source>
</evidence>
<evidence type="ECO:0000256" key="6">
    <source>
        <dbReference type="ARBA" id="ARBA00023125"/>
    </source>
</evidence>